<protein>
    <submittedName>
        <fullName evidence="1">Fluoroquinolone resistance protein</fullName>
    </submittedName>
</protein>
<accession>A0A423H6Z8</accession>
<comment type="caution">
    <text evidence="1">The sequence shown here is derived from an EMBL/GenBank/DDBJ whole genome shotgun (WGS) entry which is preliminary data.</text>
</comment>
<dbReference type="NCBIfam" id="NF033086">
    <property type="entry name" value="penta_rpt_Qnr"/>
    <property type="match status" value="1"/>
</dbReference>
<reference evidence="1 2" key="1">
    <citation type="submission" date="2016-10" db="EMBL/GenBank/DDBJ databases">
        <title>Comparative genome analysis of multiple Pseudomonas spp. focuses on biocontrol and plant growth promoting traits.</title>
        <authorList>
            <person name="Tao X.-Y."/>
            <person name="Taylor C.G."/>
        </authorList>
    </citation>
    <scope>NUCLEOTIDE SEQUENCE [LARGE SCALE GENOMIC DNA]</scope>
    <source>
        <strain evidence="1 2">48H11</strain>
    </source>
</reference>
<evidence type="ECO:0000313" key="1">
    <source>
        <dbReference type="EMBL" id="RON08962.1"/>
    </source>
</evidence>
<organism evidence="1 2">
    <name type="scientific">Pseudomonas brassicacearum</name>
    <dbReference type="NCBI Taxonomy" id="930166"/>
    <lineage>
        <taxon>Bacteria</taxon>
        <taxon>Pseudomonadati</taxon>
        <taxon>Pseudomonadota</taxon>
        <taxon>Gammaproteobacteria</taxon>
        <taxon>Pseudomonadales</taxon>
        <taxon>Pseudomonadaceae</taxon>
        <taxon>Pseudomonas</taxon>
    </lineage>
</organism>
<name>A0A423H6Z8_9PSED</name>
<evidence type="ECO:0000313" key="2">
    <source>
        <dbReference type="Proteomes" id="UP000286071"/>
    </source>
</evidence>
<dbReference type="InterPro" id="IPR001646">
    <property type="entry name" value="5peptide_repeat"/>
</dbReference>
<dbReference type="Gene3D" id="2.160.20.80">
    <property type="entry name" value="E3 ubiquitin-protein ligase SopA"/>
    <property type="match status" value="1"/>
</dbReference>
<dbReference type="Proteomes" id="UP000286071">
    <property type="component" value="Unassembled WGS sequence"/>
</dbReference>
<gene>
    <name evidence="1" type="ORF">BK659_11980</name>
</gene>
<dbReference type="OrthoDB" id="156143at2"/>
<dbReference type="EMBL" id="MOBJ01000008">
    <property type="protein sequence ID" value="RON08962.1"/>
    <property type="molecule type" value="Genomic_DNA"/>
</dbReference>
<proteinExistence type="predicted"/>
<dbReference type="PANTHER" id="PTHR14136:SF17">
    <property type="entry name" value="BTB_POZ DOMAIN-CONTAINING PROTEIN KCTD9"/>
    <property type="match status" value="1"/>
</dbReference>
<dbReference type="PANTHER" id="PTHR14136">
    <property type="entry name" value="BTB_POZ DOMAIN-CONTAINING PROTEIN KCTD9"/>
    <property type="match status" value="1"/>
</dbReference>
<sequence length="214" mass="23984">MNSFVCRNRRVEKNEYTGIKVVGAEFYNCDFSQADLSETQFVDCKFYDHDAELGCNFRSATLARSVFAKCDLTMCSFNFAKALGIELSGCKLQGADFSNTSFMNMITHKSWFCHATITDCNLSYAIFSRVILEKCELWGNRWVGTNIKGASFNGSDLSGGEFNSFDWEHADFRGCDLSNSDLGVLDVRRVNLDGVKLEVEQICNLARVLGVEVV</sequence>
<dbReference type="InterPro" id="IPR051082">
    <property type="entry name" value="Pentapeptide-BTB/POZ_domain"/>
</dbReference>
<dbReference type="Pfam" id="PF00805">
    <property type="entry name" value="Pentapeptide"/>
    <property type="match status" value="3"/>
</dbReference>
<dbReference type="RefSeq" id="WP_123425362.1">
    <property type="nucleotide sequence ID" value="NZ_MOBJ01000008.1"/>
</dbReference>
<dbReference type="SUPFAM" id="SSF141571">
    <property type="entry name" value="Pentapeptide repeat-like"/>
    <property type="match status" value="1"/>
</dbReference>
<dbReference type="AlphaFoldDB" id="A0A423H6Z8"/>